<accession>A0A7W4KGK8</accession>
<organism evidence="2 3">
    <name type="scientific">Gluconacetobacter takamatsuzukensis</name>
    <dbReference type="NCBI Taxonomy" id="1286190"/>
    <lineage>
        <taxon>Bacteria</taxon>
        <taxon>Pseudomonadati</taxon>
        <taxon>Pseudomonadota</taxon>
        <taxon>Alphaproteobacteria</taxon>
        <taxon>Acetobacterales</taxon>
        <taxon>Acetobacteraceae</taxon>
        <taxon>Gluconacetobacter</taxon>
    </lineage>
</organism>
<dbReference type="PANTHER" id="PTHR48079:SF6">
    <property type="entry name" value="NAD(P)-BINDING DOMAIN-CONTAINING PROTEIN-RELATED"/>
    <property type="match status" value="1"/>
</dbReference>
<dbReference type="InterPro" id="IPR051783">
    <property type="entry name" value="NAD(P)-dependent_oxidoreduct"/>
</dbReference>
<evidence type="ECO:0000259" key="1">
    <source>
        <dbReference type="Pfam" id="PF01370"/>
    </source>
</evidence>
<sequence>MKKAFVTGGSGFIGAPLIRRLVAQGVTVVALARSEAAAAAVGRAGAVVCRGDLLDAGAITEGMRGCDTVFHVAGYLGDWGPYAVFYDTNVVGTRTMLAAAQAVGAATFVAVGAAGVVMGRPMPMKNISEDLPLQAPSWAPYIATKAEAERLVRQANTATLRTIVIRPPMIWGEGMPTLREMVAAAGNRYFALPDGGRQIISTCHTDNVVECLLLAAEKGRGGEAYHVTDGEEATLKTVLNGLLGTRGVPPIERSAPFGVVWRMAAVMEVAWRLFRLRAKPPLTRQTLRMIGQDFALDISRARRDLGYVPIIDRATGIARMRDSHGEG</sequence>
<dbReference type="Proteomes" id="UP000540556">
    <property type="component" value="Unassembled WGS sequence"/>
</dbReference>
<gene>
    <name evidence="2" type="ORF">HLH27_16395</name>
</gene>
<dbReference type="Pfam" id="PF01370">
    <property type="entry name" value="Epimerase"/>
    <property type="match status" value="1"/>
</dbReference>
<evidence type="ECO:0000313" key="3">
    <source>
        <dbReference type="Proteomes" id="UP000540556"/>
    </source>
</evidence>
<keyword evidence="3" id="KW-1185">Reference proteome</keyword>
<dbReference type="SUPFAM" id="SSF51735">
    <property type="entry name" value="NAD(P)-binding Rossmann-fold domains"/>
    <property type="match status" value="1"/>
</dbReference>
<dbReference type="Gene3D" id="3.40.50.720">
    <property type="entry name" value="NAD(P)-binding Rossmann-like Domain"/>
    <property type="match status" value="1"/>
</dbReference>
<dbReference type="InterPro" id="IPR001509">
    <property type="entry name" value="Epimerase_deHydtase"/>
</dbReference>
<dbReference type="GO" id="GO:0005737">
    <property type="term" value="C:cytoplasm"/>
    <property type="evidence" value="ECO:0007669"/>
    <property type="project" value="TreeGrafter"/>
</dbReference>
<feature type="domain" description="NAD-dependent epimerase/dehydratase" evidence="1">
    <location>
        <begin position="5"/>
        <end position="226"/>
    </location>
</feature>
<dbReference type="PANTHER" id="PTHR48079">
    <property type="entry name" value="PROTEIN YEEZ"/>
    <property type="match status" value="1"/>
</dbReference>
<reference evidence="2 3" key="1">
    <citation type="submission" date="2020-04" db="EMBL/GenBank/DDBJ databases">
        <title>Description of novel Gluconacetobacter.</title>
        <authorList>
            <person name="Sombolestani A."/>
        </authorList>
    </citation>
    <scope>NUCLEOTIDE SEQUENCE [LARGE SCALE GENOMIC DNA]</scope>
    <source>
        <strain evidence="2 3">LMG 27800</strain>
    </source>
</reference>
<name>A0A7W4KGK8_9PROT</name>
<dbReference type="InterPro" id="IPR036291">
    <property type="entry name" value="NAD(P)-bd_dom_sf"/>
</dbReference>
<proteinExistence type="predicted"/>
<evidence type="ECO:0000313" key="2">
    <source>
        <dbReference type="EMBL" id="MBB2206577.1"/>
    </source>
</evidence>
<comment type="caution">
    <text evidence="2">The sequence shown here is derived from an EMBL/GenBank/DDBJ whole genome shotgun (WGS) entry which is preliminary data.</text>
</comment>
<dbReference type="AlphaFoldDB" id="A0A7W4KGK8"/>
<protein>
    <submittedName>
        <fullName evidence="2">NAD-dependent epimerase/dehydratase family protein</fullName>
    </submittedName>
</protein>
<dbReference type="EMBL" id="JABEQK010000019">
    <property type="protein sequence ID" value="MBB2206577.1"/>
    <property type="molecule type" value="Genomic_DNA"/>
</dbReference>
<dbReference type="GO" id="GO:0004029">
    <property type="term" value="F:aldehyde dehydrogenase (NAD+) activity"/>
    <property type="evidence" value="ECO:0007669"/>
    <property type="project" value="TreeGrafter"/>
</dbReference>